<gene>
    <name evidence="1" type="ORF">SAMN02745729_103140</name>
</gene>
<evidence type="ECO:0000313" key="2">
    <source>
        <dbReference type="Proteomes" id="UP000242469"/>
    </source>
</evidence>
<dbReference type="AlphaFoldDB" id="A0A1H4B1J0"/>
<dbReference type="EMBL" id="FNRJ01000003">
    <property type="protein sequence ID" value="SEA41957.1"/>
    <property type="molecule type" value="Genomic_DNA"/>
</dbReference>
<proteinExistence type="predicted"/>
<reference evidence="2" key="1">
    <citation type="submission" date="2016-10" db="EMBL/GenBank/DDBJ databases">
        <authorList>
            <person name="Varghese N."/>
            <person name="Submissions S."/>
        </authorList>
    </citation>
    <scope>NUCLEOTIDE SEQUENCE [LARGE SCALE GENOMIC DNA]</scope>
    <source>
        <strain evidence="2">DSM 11526</strain>
    </source>
</reference>
<name>A0A1H4B1J0_9GAMM</name>
<dbReference type="STRING" id="1122198.SAMN02745729_103140"/>
<dbReference type="Proteomes" id="UP000242469">
    <property type="component" value="Unassembled WGS sequence"/>
</dbReference>
<dbReference type="RefSeq" id="WP_091824194.1">
    <property type="nucleotide sequence ID" value="NZ_FNRJ01000003.1"/>
</dbReference>
<sequence length="69" mass="7635">MESVKADAALYLLTGLLQRLDAERPGMLQEMIAGVEGDRAALPENIENREHVEKIFEQALELLARANTA</sequence>
<dbReference type="OrthoDB" id="5956204at2"/>
<protein>
    <submittedName>
        <fullName evidence="1">Uncharacterized protein</fullName>
    </submittedName>
</protein>
<keyword evidence="2" id="KW-1185">Reference proteome</keyword>
<accession>A0A1H4B1J0</accession>
<evidence type="ECO:0000313" key="1">
    <source>
        <dbReference type="EMBL" id="SEA41957.1"/>
    </source>
</evidence>
<organism evidence="1 2">
    <name type="scientific">Marinobacterium iners DSM 11526</name>
    <dbReference type="NCBI Taxonomy" id="1122198"/>
    <lineage>
        <taxon>Bacteria</taxon>
        <taxon>Pseudomonadati</taxon>
        <taxon>Pseudomonadota</taxon>
        <taxon>Gammaproteobacteria</taxon>
        <taxon>Oceanospirillales</taxon>
        <taxon>Oceanospirillaceae</taxon>
        <taxon>Marinobacterium</taxon>
    </lineage>
</organism>